<evidence type="ECO:0000313" key="1">
    <source>
        <dbReference type="EMBL" id="PFX29846.1"/>
    </source>
</evidence>
<sequence>VHFMGSGRQRNMNRQNILHFKGKQRQVQGSPYGGYCTTRNGSYWRGGQPFIHAGCWRSSNGLSTRRLSPGCPSPGCLSPGCPSPGCLSPGCLSPGCLSPGCLPPGCLPPGYLCWTGHVCRSNGKDSRQGSLGCVNCLL</sequence>
<dbReference type="Proteomes" id="UP000225706">
    <property type="component" value="Unassembled WGS sequence"/>
</dbReference>
<protein>
    <submittedName>
        <fullName evidence="1">Uncharacterized protein</fullName>
    </submittedName>
</protein>
<comment type="caution">
    <text evidence="1">The sequence shown here is derived from an EMBL/GenBank/DDBJ whole genome shotgun (WGS) entry which is preliminary data.</text>
</comment>
<evidence type="ECO:0000313" key="2">
    <source>
        <dbReference type="Proteomes" id="UP000225706"/>
    </source>
</evidence>
<name>A0A2B4SKE7_STYPI</name>
<reference evidence="2" key="1">
    <citation type="journal article" date="2017" name="bioRxiv">
        <title>Comparative analysis of the genomes of Stylophora pistillata and Acropora digitifera provides evidence for extensive differences between species of corals.</title>
        <authorList>
            <person name="Voolstra C.R."/>
            <person name="Li Y."/>
            <person name="Liew Y.J."/>
            <person name="Baumgarten S."/>
            <person name="Zoccola D."/>
            <person name="Flot J.-F."/>
            <person name="Tambutte S."/>
            <person name="Allemand D."/>
            <person name="Aranda M."/>
        </authorList>
    </citation>
    <scope>NUCLEOTIDE SEQUENCE [LARGE SCALE GENOMIC DNA]</scope>
</reference>
<dbReference type="EMBL" id="LSMT01000059">
    <property type="protein sequence ID" value="PFX29846.1"/>
    <property type="molecule type" value="Genomic_DNA"/>
</dbReference>
<accession>A0A2B4SKE7</accession>
<dbReference type="AlphaFoldDB" id="A0A2B4SKE7"/>
<proteinExistence type="predicted"/>
<keyword evidence="2" id="KW-1185">Reference proteome</keyword>
<gene>
    <name evidence="1" type="ORF">AWC38_SpisGene5342</name>
</gene>
<feature type="non-terminal residue" evidence="1">
    <location>
        <position position="1"/>
    </location>
</feature>
<organism evidence="1 2">
    <name type="scientific">Stylophora pistillata</name>
    <name type="common">Smooth cauliflower coral</name>
    <dbReference type="NCBI Taxonomy" id="50429"/>
    <lineage>
        <taxon>Eukaryota</taxon>
        <taxon>Metazoa</taxon>
        <taxon>Cnidaria</taxon>
        <taxon>Anthozoa</taxon>
        <taxon>Hexacorallia</taxon>
        <taxon>Scleractinia</taxon>
        <taxon>Astrocoeniina</taxon>
        <taxon>Pocilloporidae</taxon>
        <taxon>Stylophora</taxon>
    </lineage>
</organism>